<feature type="domain" description="RING-Gid-type" evidence="12">
    <location>
        <begin position="342"/>
        <end position="409"/>
    </location>
</feature>
<dbReference type="InterPro" id="IPR044063">
    <property type="entry name" value="ZF_RING_GID"/>
</dbReference>
<dbReference type="Proteomes" id="UP000694523">
    <property type="component" value="Unplaced"/>
</dbReference>
<dbReference type="Pfam" id="PF10607">
    <property type="entry name" value="CTLH"/>
    <property type="match status" value="1"/>
</dbReference>
<dbReference type="PROSITE" id="PS50896">
    <property type="entry name" value="LISH"/>
    <property type="match status" value="1"/>
</dbReference>
<dbReference type="SUPFAM" id="SSF57850">
    <property type="entry name" value="RING/U-box"/>
    <property type="match status" value="1"/>
</dbReference>
<proteinExistence type="predicted"/>
<keyword evidence="5" id="KW-0479">Metal-binding</keyword>
<dbReference type="GO" id="GO:0043161">
    <property type="term" value="P:proteasome-mediated ubiquitin-dependent protein catabolic process"/>
    <property type="evidence" value="ECO:0007669"/>
    <property type="project" value="InterPro"/>
</dbReference>
<feature type="domain" description="CTLH" evidence="11">
    <location>
        <begin position="159"/>
        <end position="244"/>
    </location>
</feature>
<keyword evidence="14" id="KW-1185">Reference proteome</keyword>
<keyword evidence="4" id="KW-0963">Cytoplasm</keyword>
<dbReference type="SMART" id="SM00668">
    <property type="entry name" value="CTLH"/>
    <property type="match status" value="1"/>
</dbReference>
<evidence type="ECO:0000256" key="8">
    <source>
        <dbReference type="ARBA" id="ARBA00023057"/>
    </source>
</evidence>
<dbReference type="GO" id="GO:0005737">
    <property type="term" value="C:cytoplasm"/>
    <property type="evidence" value="ECO:0007669"/>
    <property type="project" value="UniProtKB-SubCell"/>
</dbReference>
<dbReference type="PANTHER" id="PTHR12170">
    <property type="entry name" value="MACROPHAGE ERYTHROBLAST ATTACHER-RELATED"/>
    <property type="match status" value="1"/>
</dbReference>
<evidence type="ECO:0000256" key="6">
    <source>
        <dbReference type="ARBA" id="ARBA00022771"/>
    </source>
</evidence>
<evidence type="ECO:0000256" key="1">
    <source>
        <dbReference type="ARBA" id="ARBA00004109"/>
    </source>
</evidence>
<comment type="subcellular location">
    <subcellularLocation>
        <location evidence="2">Cytoplasm</location>
    </subcellularLocation>
    <subcellularLocation>
        <location evidence="1">Nucleus matrix</location>
    </subcellularLocation>
</comment>
<keyword evidence="8" id="KW-0265">Erythrocyte maturation</keyword>
<evidence type="ECO:0000313" key="13">
    <source>
        <dbReference type="Ensembl" id="ENSNMLP00000019537.1"/>
    </source>
</evidence>
<dbReference type="Ensembl" id="ENSNMLT00000021958.1">
    <property type="protein sequence ID" value="ENSNMLP00000019537.1"/>
    <property type="gene ID" value="ENSNMLG00000012832.1"/>
</dbReference>
<dbReference type="CDD" id="cd16659">
    <property type="entry name" value="RING-Ubox_Emp"/>
    <property type="match status" value="1"/>
</dbReference>
<dbReference type="GO" id="GO:0008270">
    <property type="term" value="F:zinc ion binding"/>
    <property type="evidence" value="ECO:0007669"/>
    <property type="project" value="UniProtKB-KW"/>
</dbReference>
<dbReference type="InterPro" id="IPR006595">
    <property type="entry name" value="CTLH_C"/>
</dbReference>
<dbReference type="GO" id="GO:0061630">
    <property type="term" value="F:ubiquitin protein ligase activity"/>
    <property type="evidence" value="ECO:0007669"/>
    <property type="project" value="InterPro"/>
</dbReference>
<keyword evidence="7" id="KW-0862">Zinc</keyword>
<evidence type="ECO:0000256" key="10">
    <source>
        <dbReference type="PROSITE-ProRule" id="PRU01215"/>
    </source>
</evidence>
<evidence type="ECO:0000256" key="2">
    <source>
        <dbReference type="ARBA" id="ARBA00004496"/>
    </source>
</evidence>
<evidence type="ECO:0000256" key="7">
    <source>
        <dbReference type="ARBA" id="ARBA00022833"/>
    </source>
</evidence>
<evidence type="ECO:0000259" key="12">
    <source>
        <dbReference type="PROSITE" id="PS51867"/>
    </source>
</evidence>
<dbReference type="SMART" id="SM00667">
    <property type="entry name" value="LisH"/>
    <property type="match status" value="1"/>
</dbReference>
<name>A0A8C6TF44_9GOBI</name>
<dbReference type="PROSITE" id="PS51867">
    <property type="entry name" value="ZF_RING_GID"/>
    <property type="match status" value="1"/>
</dbReference>
<keyword evidence="6 10" id="KW-0863">Zinc-finger</keyword>
<evidence type="ECO:0000259" key="11">
    <source>
        <dbReference type="PROSITE" id="PS50897"/>
    </source>
</evidence>
<protein>
    <recommendedName>
        <fullName evidence="3">E3 ubiquitin-protein transferase MAEA</fullName>
    </recommendedName>
    <alternativeName>
        <fullName evidence="9">Macrophage erythroblast attacher</fullName>
    </alternativeName>
</protein>
<evidence type="ECO:0000256" key="4">
    <source>
        <dbReference type="ARBA" id="ARBA00022490"/>
    </source>
</evidence>
<dbReference type="GO" id="GO:0034657">
    <property type="term" value="C:GID complex"/>
    <property type="evidence" value="ECO:0007669"/>
    <property type="project" value="TreeGrafter"/>
</dbReference>
<dbReference type="InterPro" id="IPR013144">
    <property type="entry name" value="CRA_dom"/>
</dbReference>
<evidence type="ECO:0000313" key="14">
    <source>
        <dbReference type="Proteomes" id="UP000694523"/>
    </source>
</evidence>
<accession>A0A8C6TF44</accession>
<organism evidence="13 14">
    <name type="scientific">Neogobius melanostomus</name>
    <name type="common">round goby</name>
    <dbReference type="NCBI Taxonomy" id="47308"/>
    <lineage>
        <taxon>Eukaryota</taxon>
        <taxon>Metazoa</taxon>
        <taxon>Chordata</taxon>
        <taxon>Craniata</taxon>
        <taxon>Vertebrata</taxon>
        <taxon>Euteleostomi</taxon>
        <taxon>Actinopterygii</taxon>
        <taxon>Neopterygii</taxon>
        <taxon>Teleostei</taxon>
        <taxon>Neoteleostei</taxon>
        <taxon>Acanthomorphata</taxon>
        <taxon>Gobiaria</taxon>
        <taxon>Gobiiformes</taxon>
        <taxon>Gobioidei</taxon>
        <taxon>Gobiidae</taxon>
        <taxon>Benthophilinae</taxon>
        <taxon>Neogobiini</taxon>
        <taxon>Neogobius</taxon>
    </lineage>
</organism>
<reference evidence="13" key="2">
    <citation type="submission" date="2025-09" db="UniProtKB">
        <authorList>
            <consortium name="Ensembl"/>
        </authorList>
    </citation>
    <scope>IDENTIFICATION</scope>
</reference>
<dbReference type="PANTHER" id="PTHR12170:SF2">
    <property type="entry name" value="E3 UBIQUITIN-PROTEIN TRANSFERASE MAEA"/>
    <property type="match status" value="1"/>
</dbReference>
<evidence type="ECO:0000256" key="9">
    <source>
        <dbReference type="ARBA" id="ARBA00029678"/>
    </source>
</evidence>
<dbReference type="InterPro" id="IPR045098">
    <property type="entry name" value="Fyv10_fam"/>
</dbReference>
<sequence length="424" mass="48432">MAVQETAAQLSMALKVQEYPTLKVPYETLNKRFRAAQKNIDRETSHVTMVVAELEKTLSSFPVVDSVVSLLDGVVEKLSALKRKAAESIQAEDESAKLCKRRIEHLKEHSSDQPASVNLWKKKRMDRMMVEHLLRCGYYNTAVKLARQSDIEDLVNIEMFLTAKEVEESLERQETATCLAWCHDNKSRLRKMKVPNFHCVFATLRSRNSVNVDLSNTSGNKSCLEFSLRIQEFIELIRQNKRMDAVRHARKHFSQAEGGQLDEVRQVMGMLAFPSDTHISPYKDLLDPARWKMLIQQFRYDNYRLHQLGNNSVFTITLQAGLSAIKTPQCYKEDGTSKNPDCPVCSKSLNKLAQPLPMAHCANSRLVCKISGEVMNENNPPMMLPNGYVYGYNSLLSIRQDDKVVCPRTKDVFNFSQAEKVYIM</sequence>
<dbReference type="AlphaFoldDB" id="A0A8C6TF44"/>
<reference evidence="13" key="1">
    <citation type="submission" date="2025-08" db="UniProtKB">
        <authorList>
            <consortium name="Ensembl"/>
        </authorList>
    </citation>
    <scope>IDENTIFICATION</scope>
</reference>
<dbReference type="InterPro" id="IPR024964">
    <property type="entry name" value="CTLH/CRA"/>
</dbReference>
<dbReference type="GO" id="GO:0043249">
    <property type="term" value="P:erythrocyte maturation"/>
    <property type="evidence" value="ECO:0007669"/>
    <property type="project" value="UniProtKB-KW"/>
</dbReference>
<evidence type="ECO:0000256" key="3">
    <source>
        <dbReference type="ARBA" id="ARBA00014384"/>
    </source>
</evidence>
<evidence type="ECO:0000256" key="5">
    <source>
        <dbReference type="ARBA" id="ARBA00022723"/>
    </source>
</evidence>
<dbReference type="GO" id="GO:0016363">
    <property type="term" value="C:nuclear matrix"/>
    <property type="evidence" value="ECO:0007669"/>
    <property type="project" value="UniProtKB-SubCell"/>
</dbReference>
<dbReference type="SMART" id="SM00757">
    <property type="entry name" value="CRA"/>
    <property type="match status" value="1"/>
</dbReference>
<dbReference type="PROSITE" id="PS50897">
    <property type="entry name" value="CTLH"/>
    <property type="match status" value="1"/>
</dbReference>
<dbReference type="InterPro" id="IPR006594">
    <property type="entry name" value="LisH"/>
</dbReference>
<feature type="zinc finger region" description="RING-Gid-type" evidence="10">
    <location>
        <begin position="342"/>
        <end position="409"/>
    </location>
</feature>